<sequence length="613" mass="67081">MNIIWAQVIPTSASTSIQVSGLDLGIIIVYLLGIVGIGFLAGFIRKKGGDGVHYFLADNSLTWPVIGLAMFAANISTVHLVSLSQTAYTSGLLYGNYEWMAGFTLILLSLFFAPLYLRTRVPTLPDYLEKRYNRGCRDMLAFVSLISAIVIHIGVALFTASTVLCFILGIPETVNILGINALMFFIIALGVLTGIYTVAGGLLAVVWTESIQTILLLAGAISITLIGFNAVGGWDSLQHTLATAPHPLAGMEGVKEGIQLSTQSFLNMAHASVDKTVIGNIPWYSILLGYPVIGIWYWCCDQTIVQRVLAAKDEKHARLGPLFCAFIKIFPVFFFVIPGIICVALVQQGYFGKETIDGTVRMIGPIKSADTYPFLITHLLPVGFKGLVTAAMLAAAMQTCSAALNSAATLFSYDIWKRWNPATSDQQLVQIGRWTTVCATILAIVLSPVFGHYETIFQGVQIMVSYIAPPITAVFLVGVFWKKAGGRAAFLTMVIGAGMGALCFFFDFFRTYFVGEGPIAQQTIHNSFIWGLIYKYAIHDFMLTAFGMFCICILIQIIASLILAEPLKEEAKPLIWESWLEPLQAKSGSGLSDYRVISAVVFLTFVALYWIFW</sequence>
<feature type="transmembrane region" description="Helical" evidence="7">
    <location>
        <begin position="541"/>
        <end position="564"/>
    </location>
</feature>
<keyword evidence="9" id="KW-1185">Reference proteome</keyword>
<evidence type="ECO:0000313" key="8">
    <source>
        <dbReference type="EMBL" id="QHT70647.1"/>
    </source>
</evidence>
<protein>
    <submittedName>
        <fullName evidence="8">Sodium/solute symporter</fullName>
    </submittedName>
</protein>
<feature type="transmembrane region" description="Helical" evidence="7">
    <location>
        <begin position="281"/>
        <end position="299"/>
    </location>
</feature>
<evidence type="ECO:0000256" key="1">
    <source>
        <dbReference type="ARBA" id="ARBA00004141"/>
    </source>
</evidence>
<comment type="subcellular location">
    <subcellularLocation>
        <location evidence="1">Membrane</location>
        <topology evidence="1">Multi-pass membrane protein</topology>
    </subcellularLocation>
</comment>
<dbReference type="PROSITE" id="PS50283">
    <property type="entry name" value="NA_SOLUT_SYMP_3"/>
    <property type="match status" value="1"/>
</dbReference>
<feature type="transmembrane region" description="Helical" evidence="7">
    <location>
        <begin position="139"/>
        <end position="170"/>
    </location>
</feature>
<feature type="transmembrane region" description="Helical" evidence="7">
    <location>
        <begin position="594"/>
        <end position="612"/>
    </location>
</feature>
<dbReference type="Pfam" id="PF00474">
    <property type="entry name" value="SSF"/>
    <property type="match status" value="1"/>
</dbReference>
<proteinExistence type="inferred from homology"/>
<evidence type="ECO:0000256" key="7">
    <source>
        <dbReference type="SAM" id="Phobius"/>
    </source>
</evidence>
<feature type="transmembrane region" description="Helical" evidence="7">
    <location>
        <begin position="182"/>
        <end position="207"/>
    </location>
</feature>
<keyword evidence="3 7" id="KW-0812">Transmembrane</keyword>
<keyword evidence="5 7" id="KW-0472">Membrane</keyword>
<name>A0A6C0GRT5_9BACT</name>
<dbReference type="PANTHER" id="PTHR11819:SF195">
    <property type="entry name" value="SODIUM_GLUCOSE COTRANSPORTER 4"/>
    <property type="match status" value="1"/>
</dbReference>
<keyword evidence="4 7" id="KW-1133">Transmembrane helix</keyword>
<dbReference type="Proteomes" id="UP000480178">
    <property type="component" value="Chromosome"/>
</dbReference>
<feature type="transmembrane region" description="Helical" evidence="7">
    <location>
        <begin position="488"/>
        <end position="509"/>
    </location>
</feature>
<accession>A0A6C0GRT5</accession>
<gene>
    <name evidence="8" type="ORF">GXP67_30345</name>
</gene>
<dbReference type="PANTHER" id="PTHR11819">
    <property type="entry name" value="SOLUTE CARRIER FAMILY 5"/>
    <property type="match status" value="1"/>
</dbReference>
<dbReference type="InterPro" id="IPR038377">
    <property type="entry name" value="Na/Glc_symporter_sf"/>
</dbReference>
<evidence type="ECO:0000256" key="6">
    <source>
        <dbReference type="RuleBase" id="RU362091"/>
    </source>
</evidence>
<feature type="transmembrane region" description="Helical" evidence="7">
    <location>
        <begin position="24"/>
        <end position="44"/>
    </location>
</feature>
<dbReference type="GO" id="GO:0005886">
    <property type="term" value="C:plasma membrane"/>
    <property type="evidence" value="ECO:0007669"/>
    <property type="project" value="TreeGrafter"/>
</dbReference>
<organism evidence="8 9">
    <name type="scientific">Rhodocytophaga rosea</name>
    <dbReference type="NCBI Taxonomy" id="2704465"/>
    <lineage>
        <taxon>Bacteria</taxon>
        <taxon>Pseudomonadati</taxon>
        <taxon>Bacteroidota</taxon>
        <taxon>Cytophagia</taxon>
        <taxon>Cytophagales</taxon>
        <taxon>Rhodocytophagaceae</taxon>
        <taxon>Rhodocytophaga</taxon>
    </lineage>
</organism>
<feature type="transmembrane region" description="Helical" evidence="7">
    <location>
        <begin position="319"/>
        <end position="346"/>
    </location>
</feature>
<feature type="transmembrane region" description="Helical" evidence="7">
    <location>
        <begin position="99"/>
        <end position="118"/>
    </location>
</feature>
<evidence type="ECO:0000256" key="2">
    <source>
        <dbReference type="ARBA" id="ARBA00006434"/>
    </source>
</evidence>
<reference evidence="8 9" key="1">
    <citation type="submission" date="2020-01" db="EMBL/GenBank/DDBJ databases">
        <authorList>
            <person name="Kim M.K."/>
        </authorList>
    </citation>
    <scope>NUCLEOTIDE SEQUENCE [LARGE SCALE GENOMIC DNA]</scope>
    <source>
        <strain evidence="8 9">172606-1</strain>
    </source>
</reference>
<feature type="transmembrane region" description="Helical" evidence="7">
    <location>
        <begin position="459"/>
        <end position="481"/>
    </location>
</feature>
<dbReference type="Gene3D" id="1.20.1730.10">
    <property type="entry name" value="Sodium/glucose cotransporter"/>
    <property type="match status" value="1"/>
</dbReference>
<dbReference type="KEGG" id="rhoz:GXP67_30345"/>
<feature type="transmembrane region" description="Helical" evidence="7">
    <location>
        <begin position="214"/>
        <end position="234"/>
    </location>
</feature>
<evidence type="ECO:0000256" key="5">
    <source>
        <dbReference type="ARBA" id="ARBA00023136"/>
    </source>
</evidence>
<evidence type="ECO:0000256" key="4">
    <source>
        <dbReference type="ARBA" id="ARBA00022989"/>
    </source>
</evidence>
<dbReference type="AlphaFoldDB" id="A0A6C0GRT5"/>
<dbReference type="GO" id="GO:0005412">
    <property type="term" value="F:D-glucose:sodium symporter activity"/>
    <property type="evidence" value="ECO:0007669"/>
    <property type="project" value="TreeGrafter"/>
</dbReference>
<dbReference type="NCBIfam" id="TIGR00813">
    <property type="entry name" value="sss"/>
    <property type="match status" value="1"/>
</dbReference>
<dbReference type="EMBL" id="CP048222">
    <property type="protein sequence ID" value="QHT70647.1"/>
    <property type="molecule type" value="Genomic_DNA"/>
</dbReference>
<dbReference type="InterPro" id="IPR001734">
    <property type="entry name" value="Na/solute_symporter"/>
</dbReference>
<feature type="transmembrane region" description="Helical" evidence="7">
    <location>
        <begin position="65"/>
        <end position="87"/>
    </location>
</feature>
<dbReference type="RefSeq" id="WP_162446622.1">
    <property type="nucleotide sequence ID" value="NZ_CP048222.1"/>
</dbReference>
<comment type="similarity">
    <text evidence="2 6">Belongs to the sodium:solute symporter (SSF) (TC 2.A.21) family.</text>
</comment>
<evidence type="ECO:0000313" key="9">
    <source>
        <dbReference type="Proteomes" id="UP000480178"/>
    </source>
</evidence>
<feature type="transmembrane region" description="Helical" evidence="7">
    <location>
        <begin position="434"/>
        <end position="453"/>
    </location>
</feature>
<evidence type="ECO:0000256" key="3">
    <source>
        <dbReference type="ARBA" id="ARBA00022692"/>
    </source>
</evidence>